<dbReference type="SUPFAM" id="SSF75445">
    <property type="entry name" value="D-ribose-5-phosphate isomerase (RpiA), lid domain"/>
    <property type="match status" value="1"/>
</dbReference>
<dbReference type="GeneID" id="55970401"/>
<dbReference type="EMBL" id="JAANYQ010000003">
    <property type="protein sequence ID" value="KAF4125333.1"/>
    <property type="molecule type" value="Genomic_DNA"/>
</dbReference>
<evidence type="ECO:0000256" key="2">
    <source>
        <dbReference type="ARBA" id="ARBA00004988"/>
    </source>
</evidence>
<dbReference type="EC" id="5.3.1.6" evidence="4"/>
<comment type="catalytic activity">
    <reaction evidence="1">
        <text>aldehydo-D-ribose 5-phosphate = D-ribulose 5-phosphate</text>
        <dbReference type="Rhea" id="RHEA:14657"/>
        <dbReference type="ChEBI" id="CHEBI:58121"/>
        <dbReference type="ChEBI" id="CHEBI:58273"/>
        <dbReference type="EC" id="5.3.1.6"/>
    </reaction>
</comment>
<dbReference type="CDD" id="cd01398">
    <property type="entry name" value="RPI_A"/>
    <property type="match status" value="1"/>
</dbReference>
<dbReference type="RefSeq" id="XP_035323985.1">
    <property type="nucleotide sequence ID" value="XM_035466148.1"/>
</dbReference>
<dbReference type="InterPro" id="IPR037171">
    <property type="entry name" value="NagB/RpiA_transferase-like"/>
</dbReference>
<dbReference type="NCBIfam" id="TIGR00021">
    <property type="entry name" value="rpiA"/>
    <property type="match status" value="1"/>
</dbReference>
<evidence type="ECO:0000256" key="8">
    <source>
        <dbReference type="ARBA" id="ARBA00032273"/>
    </source>
</evidence>
<dbReference type="SUPFAM" id="SSF100950">
    <property type="entry name" value="NagB/RpiA/CoA transferase-like"/>
    <property type="match status" value="1"/>
</dbReference>
<gene>
    <name evidence="9" type="ORF">GMORB2_4173</name>
</gene>
<accession>A0A9P4YYB5</accession>
<dbReference type="FunFam" id="3.40.50.1360:FF:000014">
    <property type="entry name" value="Ribose 5-phosphate isomerase"/>
    <property type="match status" value="1"/>
</dbReference>
<dbReference type="GO" id="GO:0005737">
    <property type="term" value="C:cytoplasm"/>
    <property type="evidence" value="ECO:0007669"/>
    <property type="project" value="TreeGrafter"/>
</dbReference>
<evidence type="ECO:0000256" key="6">
    <source>
        <dbReference type="ARBA" id="ARBA00023235"/>
    </source>
</evidence>
<evidence type="ECO:0000313" key="9">
    <source>
        <dbReference type="EMBL" id="KAF4125333.1"/>
    </source>
</evidence>
<evidence type="ECO:0000256" key="4">
    <source>
        <dbReference type="ARBA" id="ARBA00011959"/>
    </source>
</evidence>
<dbReference type="Proteomes" id="UP000749293">
    <property type="component" value="Unassembled WGS sequence"/>
</dbReference>
<keyword evidence="10" id="KW-1185">Reference proteome</keyword>
<dbReference type="GO" id="GO:0009052">
    <property type="term" value="P:pentose-phosphate shunt, non-oxidative branch"/>
    <property type="evidence" value="ECO:0007669"/>
    <property type="project" value="InterPro"/>
</dbReference>
<protein>
    <recommendedName>
        <fullName evidence="5">Ribose-5-phosphate isomerase</fullName>
        <ecNumber evidence="4">5.3.1.6</ecNumber>
    </recommendedName>
    <alternativeName>
        <fullName evidence="8">D-ribose-5-phosphate ketol-isomerase</fullName>
    </alternativeName>
    <alternativeName>
        <fullName evidence="7">Phosphoriboisomerase</fullName>
    </alternativeName>
</protein>
<evidence type="ECO:0000256" key="1">
    <source>
        <dbReference type="ARBA" id="ARBA00001713"/>
    </source>
</evidence>
<dbReference type="Gene3D" id="3.30.70.260">
    <property type="match status" value="1"/>
</dbReference>
<keyword evidence="6 9" id="KW-0413">Isomerase</keyword>
<dbReference type="InterPro" id="IPR004788">
    <property type="entry name" value="Ribose5P_isomerase_type_A"/>
</dbReference>
<comment type="caution">
    <text evidence="9">The sequence shown here is derived from an EMBL/GenBank/DDBJ whole genome shotgun (WGS) entry which is preliminary data.</text>
</comment>
<proteinExistence type="inferred from homology"/>
<dbReference type="AlphaFoldDB" id="A0A9P4YYB5"/>
<reference evidence="9" key="1">
    <citation type="submission" date="2020-03" db="EMBL/GenBank/DDBJ databases">
        <title>Site-based positive gene gene selection in Geosmithia morbida across the United States reveals a broad range of putative effectors and factors for local host and environmental adapation.</title>
        <authorList>
            <person name="Onufrak A."/>
            <person name="Murdoch R.W."/>
            <person name="Gazis R."/>
            <person name="Huff M."/>
            <person name="Staton M."/>
            <person name="Klingeman W."/>
            <person name="Hadziabdic D."/>
        </authorList>
    </citation>
    <scope>NUCLEOTIDE SEQUENCE</scope>
    <source>
        <strain evidence="9">1262</strain>
    </source>
</reference>
<name>A0A9P4YYB5_9HYPO</name>
<evidence type="ECO:0000313" key="10">
    <source>
        <dbReference type="Proteomes" id="UP000749293"/>
    </source>
</evidence>
<dbReference type="Pfam" id="PF06026">
    <property type="entry name" value="Rib_5-P_isom_A"/>
    <property type="match status" value="1"/>
</dbReference>
<dbReference type="Gene3D" id="3.40.50.1360">
    <property type="match status" value="1"/>
</dbReference>
<dbReference type="GO" id="GO:0006014">
    <property type="term" value="P:D-ribose metabolic process"/>
    <property type="evidence" value="ECO:0007669"/>
    <property type="project" value="TreeGrafter"/>
</dbReference>
<dbReference type="OrthoDB" id="1555531at2759"/>
<dbReference type="PANTHER" id="PTHR11934:SF0">
    <property type="entry name" value="RIBOSE-5-PHOSPHATE ISOMERASE"/>
    <property type="match status" value="1"/>
</dbReference>
<evidence type="ECO:0000256" key="5">
    <source>
        <dbReference type="ARBA" id="ARBA00019150"/>
    </source>
</evidence>
<dbReference type="GO" id="GO:0004751">
    <property type="term" value="F:ribose-5-phosphate isomerase activity"/>
    <property type="evidence" value="ECO:0007669"/>
    <property type="project" value="UniProtKB-EC"/>
</dbReference>
<evidence type="ECO:0000256" key="7">
    <source>
        <dbReference type="ARBA" id="ARBA00029734"/>
    </source>
</evidence>
<dbReference type="PANTHER" id="PTHR11934">
    <property type="entry name" value="RIBOSE-5-PHOSPHATE ISOMERASE"/>
    <property type="match status" value="1"/>
</dbReference>
<evidence type="ECO:0000256" key="3">
    <source>
        <dbReference type="ARBA" id="ARBA00008088"/>
    </source>
</evidence>
<sequence length="285" mass="30052">MSAGNPSAALLVETAKKLAAIQAVDQHLLPSHRYVGIGSGSTVVYVVEAIVAKGRDFYGPMTFVPTGSQSKGLIRAAGLTLANLDERPVVDGKLVDLDVSFDGADEVDDDLNLIKGGGACLFQEKLVAIAAKQFVAVADYRKQSPRLCTKWKSIPIEVLPLAAPDVLVRLQALGSLNPVIRAGLPSKAGECVTDNGMWIIDAPFPPLLLPKDLNAEVDGSGKDGKWEISKLAKELLGTPGIVEIGLFHGFNGDEAVTLQKVGQAQKPVAAYFGTAEGTVDVQRAK</sequence>
<organism evidence="9 10">
    <name type="scientific">Geosmithia morbida</name>
    <dbReference type="NCBI Taxonomy" id="1094350"/>
    <lineage>
        <taxon>Eukaryota</taxon>
        <taxon>Fungi</taxon>
        <taxon>Dikarya</taxon>
        <taxon>Ascomycota</taxon>
        <taxon>Pezizomycotina</taxon>
        <taxon>Sordariomycetes</taxon>
        <taxon>Hypocreomycetidae</taxon>
        <taxon>Hypocreales</taxon>
        <taxon>Bionectriaceae</taxon>
        <taxon>Geosmithia</taxon>
    </lineage>
</organism>
<comment type="similarity">
    <text evidence="3">Belongs to the ribose 5-phosphate isomerase family.</text>
</comment>
<comment type="pathway">
    <text evidence="2">Carbohydrate degradation; pentose phosphate pathway; D-ribose 5-phosphate from D-ribulose 5-phosphate (non-oxidative stage): step 1/1.</text>
</comment>